<dbReference type="GO" id="GO:0005737">
    <property type="term" value="C:cytoplasm"/>
    <property type="evidence" value="ECO:0007669"/>
    <property type="project" value="TreeGrafter"/>
</dbReference>
<proteinExistence type="predicted"/>
<sequence length="505" mass="55734">MQRNVLEYLDASARRVPDKIAFADDQTSVTFGALSRQAQGLGTWLARHTGAVNVPVAVFIDRTAQSITAMQGVLYAGCCYVPIDNKMPELRIRSILKQVRPKALVYAAADEALAQTLADCCPLCPLEEACAAEPDEALLERCRRRVLDVDPVYILFTSGSTGTPKGIVISHRSVIDFTEWMTAFCGYTGDEVFGNQAPFYFDLSVKDVYQTLKLGATCHIYPRKFFTFPLLLLRAMEADGVTAINWATSAFHLAAASGALAKCPPTTLRTAALGGEALQAKHVNAWRQAAPQLHVINLYGPTEVTVDCTGYHLDRDFADDEPIPLGTACENKEILLLDEQLRPVTPGEPGEICVRGCGLAKGYFGDWDKTRAAFVQNPLRPDYPDLLYRTGDLAVERDGLLYFLSRQDGQIKHMGYRIELGEIEVALHAVEGIDAAVCLYDGSRDRILCIYAGALDSDSLVKAMRRAVPKYMLPNVYHRLERLPYNANGKVDRVKLKEQYLDGAN</sequence>
<organism evidence="2 3">
    <name type="scientific">Candidatus Avoscillospira stercorigallinarum</name>
    <dbReference type="NCBI Taxonomy" id="2840708"/>
    <lineage>
        <taxon>Bacteria</taxon>
        <taxon>Bacillati</taxon>
        <taxon>Bacillota</taxon>
        <taxon>Clostridia</taxon>
        <taxon>Eubacteriales</taxon>
        <taxon>Oscillospiraceae</taxon>
        <taxon>Oscillospiraceae incertae sedis</taxon>
        <taxon>Candidatus Avoscillospira</taxon>
    </lineage>
</organism>
<dbReference type="Proteomes" id="UP000886874">
    <property type="component" value="Unassembled WGS sequence"/>
</dbReference>
<dbReference type="GO" id="GO:0044550">
    <property type="term" value="P:secondary metabolite biosynthetic process"/>
    <property type="evidence" value="ECO:0007669"/>
    <property type="project" value="TreeGrafter"/>
</dbReference>
<dbReference type="CDD" id="cd05930">
    <property type="entry name" value="A_NRPS"/>
    <property type="match status" value="1"/>
</dbReference>
<evidence type="ECO:0000313" key="3">
    <source>
        <dbReference type="Proteomes" id="UP000886874"/>
    </source>
</evidence>
<dbReference type="GO" id="GO:0031177">
    <property type="term" value="F:phosphopantetheine binding"/>
    <property type="evidence" value="ECO:0007669"/>
    <property type="project" value="TreeGrafter"/>
</dbReference>
<dbReference type="InterPro" id="IPR042099">
    <property type="entry name" value="ANL_N_sf"/>
</dbReference>
<reference evidence="2" key="1">
    <citation type="submission" date="2020-10" db="EMBL/GenBank/DDBJ databases">
        <authorList>
            <person name="Gilroy R."/>
        </authorList>
    </citation>
    <scope>NUCLEOTIDE SEQUENCE</scope>
    <source>
        <strain evidence="2">ChiSjej2B20-13462</strain>
    </source>
</reference>
<dbReference type="GO" id="GO:0043041">
    <property type="term" value="P:amino acid activation for nonribosomal peptide biosynthetic process"/>
    <property type="evidence" value="ECO:0007669"/>
    <property type="project" value="TreeGrafter"/>
</dbReference>
<dbReference type="PANTHER" id="PTHR45527:SF1">
    <property type="entry name" value="FATTY ACID SYNTHASE"/>
    <property type="match status" value="1"/>
</dbReference>
<dbReference type="PROSITE" id="PS00455">
    <property type="entry name" value="AMP_BINDING"/>
    <property type="match status" value="1"/>
</dbReference>
<feature type="domain" description="AMP-dependent synthetase/ligase" evidence="1">
    <location>
        <begin position="10"/>
        <end position="364"/>
    </location>
</feature>
<dbReference type="InterPro" id="IPR045851">
    <property type="entry name" value="AMP-bd_C_sf"/>
</dbReference>
<dbReference type="SUPFAM" id="SSF56801">
    <property type="entry name" value="Acetyl-CoA synthetase-like"/>
    <property type="match status" value="1"/>
</dbReference>
<dbReference type="InterPro" id="IPR010071">
    <property type="entry name" value="AA_adenyl_dom"/>
</dbReference>
<dbReference type="PANTHER" id="PTHR45527">
    <property type="entry name" value="NONRIBOSOMAL PEPTIDE SYNTHETASE"/>
    <property type="match status" value="1"/>
</dbReference>
<accession>A0A9D0Z683</accession>
<gene>
    <name evidence="2" type="ORF">IAA67_06585</name>
</gene>
<evidence type="ECO:0000259" key="1">
    <source>
        <dbReference type="Pfam" id="PF00501"/>
    </source>
</evidence>
<reference evidence="2" key="2">
    <citation type="journal article" date="2021" name="PeerJ">
        <title>Extensive microbial diversity within the chicken gut microbiome revealed by metagenomics and culture.</title>
        <authorList>
            <person name="Gilroy R."/>
            <person name="Ravi A."/>
            <person name="Getino M."/>
            <person name="Pursley I."/>
            <person name="Horton D.L."/>
            <person name="Alikhan N.F."/>
            <person name="Baker D."/>
            <person name="Gharbi K."/>
            <person name="Hall N."/>
            <person name="Watson M."/>
            <person name="Adriaenssens E.M."/>
            <person name="Foster-Nyarko E."/>
            <person name="Jarju S."/>
            <person name="Secka A."/>
            <person name="Antonio M."/>
            <person name="Oren A."/>
            <person name="Chaudhuri R.R."/>
            <person name="La Ragione R."/>
            <person name="Hildebrand F."/>
            <person name="Pallen M.J."/>
        </authorList>
    </citation>
    <scope>NUCLEOTIDE SEQUENCE</scope>
    <source>
        <strain evidence="2">ChiSjej2B20-13462</strain>
    </source>
</reference>
<dbReference type="InterPro" id="IPR020845">
    <property type="entry name" value="AMP-binding_CS"/>
</dbReference>
<dbReference type="NCBIfam" id="TIGR01733">
    <property type="entry name" value="AA-adenyl-dom"/>
    <property type="match status" value="1"/>
</dbReference>
<dbReference type="Gene3D" id="3.40.50.12780">
    <property type="entry name" value="N-terminal domain of ligase-like"/>
    <property type="match status" value="1"/>
</dbReference>
<dbReference type="EMBL" id="DVFN01000094">
    <property type="protein sequence ID" value="HIQ69977.1"/>
    <property type="molecule type" value="Genomic_DNA"/>
</dbReference>
<dbReference type="AlphaFoldDB" id="A0A9D0Z683"/>
<evidence type="ECO:0000313" key="2">
    <source>
        <dbReference type="EMBL" id="HIQ69977.1"/>
    </source>
</evidence>
<dbReference type="Pfam" id="PF00501">
    <property type="entry name" value="AMP-binding"/>
    <property type="match status" value="1"/>
</dbReference>
<name>A0A9D0Z683_9FIRM</name>
<dbReference type="Gene3D" id="3.30.300.30">
    <property type="match status" value="1"/>
</dbReference>
<protein>
    <submittedName>
        <fullName evidence="2">Amino acid adenylation domain-containing protein</fullName>
    </submittedName>
</protein>
<dbReference type="InterPro" id="IPR000873">
    <property type="entry name" value="AMP-dep_synth/lig_dom"/>
</dbReference>
<comment type="caution">
    <text evidence="2">The sequence shown here is derived from an EMBL/GenBank/DDBJ whole genome shotgun (WGS) entry which is preliminary data.</text>
</comment>